<dbReference type="InterPro" id="IPR001509">
    <property type="entry name" value="Epimerase_deHydtase"/>
</dbReference>
<evidence type="ECO:0000259" key="2">
    <source>
        <dbReference type="Pfam" id="PF01370"/>
    </source>
</evidence>
<dbReference type="PANTHER" id="PTHR43000">
    <property type="entry name" value="DTDP-D-GLUCOSE 4,6-DEHYDRATASE-RELATED"/>
    <property type="match status" value="1"/>
</dbReference>
<proteinExistence type="inferred from homology"/>
<dbReference type="Pfam" id="PF01370">
    <property type="entry name" value="Epimerase"/>
    <property type="match status" value="1"/>
</dbReference>
<evidence type="ECO:0000256" key="1">
    <source>
        <dbReference type="ARBA" id="ARBA00007637"/>
    </source>
</evidence>
<dbReference type="Gene3D" id="3.40.50.720">
    <property type="entry name" value="NAD(P)-binding Rossmann-like Domain"/>
    <property type="match status" value="1"/>
</dbReference>
<protein>
    <recommendedName>
        <fullName evidence="2">NAD-dependent epimerase/dehydratase domain-containing protein</fullName>
    </recommendedName>
</protein>
<reference evidence="3 4" key="1">
    <citation type="journal article" date="2016" name="Nat. Commun.">
        <title>Thousands of microbial genomes shed light on interconnected biogeochemical processes in an aquifer system.</title>
        <authorList>
            <person name="Anantharaman K."/>
            <person name="Brown C.T."/>
            <person name="Hug L.A."/>
            <person name="Sharon I."/>
            <person name="Castelle C.J."/>
            <person name="Probst A.J."/>
            <person name="Thomas B.C."/>
            <person name="Singh A."/>
            <person name="Wilkins M.J."/>
            <person name="Karaoz U."/>
            <person name="Brodie E.L."/>
            <person name="Williams K.H."/>
            <person name="Hubbard S.S."/>
            <person name="Banfield J.F."/>
        </authorList>
    </citation>
    <scope>NUCLEOTIDE SEQUENCE [LARGE SCALE GENOMIC DNA]</scope>
</reference>
<comment type="caution">
    <text evidence="3">The sequence shown here is derived from an EMBL/GenBank/DDBJ whole genome shotgun (WGS) entry which is preliminary data.</text>
</comment>
<dbReference type="EMBL" id="MGIO01000036">
    <property type="protein sequence ID" value="OGM89068.1"/>
    <property type="molecule type" value="Genomic_DNA"/>
</dbReference>
<dbReference type="InterPro" id="IPR036291">
    <property type="entry name" value="NAD(P)-bd_dom_sf"/>
</dbReference>
<dbReference type="SUPFAM" id="SSF51735">
    <property type="entry name" value="NAD(P)-binding Rossmann-fold domains"/>
    <property type="match status" value="1"/>
</dbReference>
<evidence type="ECO:0000313" key="4">
    <source>
        <dbReference type="Proteomes" id="UP000182002"/>
    </source>
</evidence>
<name>A0A1F8DMI6_9BACT</name>
<gene>
    <name evidence="3" type="ORF">A3J77_00865</name>
</gene>
<dbReference type="Proteomes" id="UP000182002">
    <property type="component" value="Unassembled WGS sequence"/>
</dbReference>
<dbReference type="Gene3D" id="3.90.25.10">
    <property type="entry name" value="UDP-galactose 4-epimerase, domain 1"/>
    <property type="match status" value="1"/>
</dbReference>
<evidence type="ECO:0000313" key="3">
    <source>
        <dbReference type="EMBL" id="OGM89068.1"/>
    </source>
</evidence>
<accession>A0A1F8DMI6</accession>
<comment type="similarity">
    <text evidence="1">Belongs to the NAD(P)-dependent epimerase/dehydratase family.</text>
</comment>
<sequence>MELPDIFGIKNILELSRKHKVKKVVFSSSSEAYGFSTELPLKEDIGKELLYNKSDKVHLYALVKLMGERMMKTYNDFYGLPTCSLRFFNVFGPRQESSAYGFVVGVFIKQILNNQRPTVFGAGYQTRDFIYVKDNVRLAIKALISPKTNGQLINIGAGRQTTIIGLAERLIRISGKKLKPKFIKSRGYEIMYRSPDTQKMRRLLGEKIKDNLDKNLKITYEWYFGRE</sequence>
<dbReference type="AlphaFoldDB" id="A0A1F8DMI6"/>
<organism evidence="3 4">
    <name type="scientific">Candidatus Wolfebacteria bacterium RBG_13_41_7</name>
    <dbReference type="NCBI Taxonomy" id="1802554"/>
    <lineage>
        <taxon>Bacteria</taxon>
        <taxon>Candidatus Wolfeibacteriota</taxon>
    </lineage>
</organism>
<feature type="domain" description="NAD-dependent epimerase/dehydratase" evidence="2">
    <location>
        <begin position="10"/>
        <end position="156"/>
    </location>
</feature>